<dbReference type="AlphaFoldDB" id="A0A6A3GQG1"/>
<name>A0A6A3GQG1_9STRA</name>
<dbReference type="EMBL" id="QXFV01008707">
    <property type="protein sequence ID" value="KAE8956218.1"/>
    <property type="molecule type" value="Genomic_DNA"/>
</dbReference>
<evidence type="ECO:0000313" key="1">
    <source>
        <dbReference type="EMBL" id="KAE8956218.1"/>
    </source>
</evidence>
<sequence>MPTAACPSSHGSLRSVCPLLVLCKYSSEFWRKLQSGGERRRCLCSANLAPTHSITPIALSVQRARQIRKTDFERFQKFYNYNLFVSNDDVMNAKVNTKHDQVGKLP</sequence>
<gene>
    <name evidence="1" type="ORF">PR001_g31808</name>
</gene>
<proteinExistence type="predicted"/>
<accession>A0A6A3GQG1</accession>
<reference evidence="1 2" key="1">
    <citation type="submission" date="2018-09" db="EMBL/GenBank/DDBJ databases">
        <title>Genomic investigation of the strawberry pathogen Phytophthora fragariae indicates pathogenicity is determined by transcriptional variation in three key races.</title>
        <authorList>
            <person name="Adams T.M."/>
            <person name="Armitage A.D."/>
            <person name="Sobczyk M.K."/>
            <person name="Bates H.J."/>
            <person name="Dunwell J.M."/>
            <person name="Nellist C.F."/>
            <person name="Harrison R.J."/>
        </authorList>
    </citation>
    <scope>NUCLEOTIDE SEQUENCE [LARGE SCALE GENOMIC DNA]</scope>
    <source>
        <strain evidence="1 2">SCRP249</strain>
    </source>
</reference>
<comment type="caution">
    <text evidence="1">The sequence shown here is derived from an EMBL/GenBank/DDBJ whole genome shotgun (WGS) entry which is preliminary data.</text>
</comment>
<evidence type="ECO:0000313" key="2">
    <source>
        <dbReference type="Proteomes" id="UP000429607"/>
    </source>
</evidence>
<protein>
    <submittedName>
        <fullName evidence="1">Uncharacterized protein</fullName>
    </submittedName>
</protein>
<dbReference type="Proteomes" id="UP000429607">
    <property type="component" value="Unassembled WGS sequence"/>
</dbReference>
<organism evidence="1 2">
    <name type="scientific">Phytophthora rubi</name>
    <dbReference type="NCBI Taxonomy" id="129364"/>
    <lineage>
        <taxon>Eukaryota</taxon>
        <taxon>Sar</taxon>
        <taxon>Stramenopiles</taxon>
        <taxon>Oomycota</taxon>
        <taxon>Peronosporomycetes</taxon>
        <taxon>Peronosporales</taxon>
        <taxon>Peronosporaceae</taxon>
        <taxon>Phytophthora</taxon>
    </lineage>
</organism>